<dbReference type="GO" id="GO:0003677">
    <property type="term" value="F:DNA binding"/>
    <property type="evidence" value="ECO:0007669"/>
    <property type="project" value="UniProtKB-UniRule"/>
</dbReference>
<dbReference type="Proteomes" id="UP000237983">
    <property type="component" value="Unassembled WGS sequence"/>
</dbReference>
<keyword evidence="1 2" id="KW-0238">DNA-binding</keyword>
<gene>
    <name evidence="4" type="ORF">B0I08_101749</name>
</gene>
<evidence type="ECO:0000313" key="4">
    <source>
        <dbReference type="EMBL" id="PRY70612.1"/>
    </source>
</evidence>
<evidence type="ECO:0000259" key="3">
    <source>
        <dbReference type="PROSITE" id="PS50977"/>
    </source>
</evidence>
<evidence type="ECO:0000256" key="2">
    <source>
        <dbReference type="PROSITE-ProRule" id="PRU00335"/>
    </source>
</evidence>
<organism evidence="4 5">
    <name type="scientific">Glaciihabitans tibetensis</name>
    <dbReference type="NCBI Taxonomy" id="1266600"/>
    <lineage>
        <taxon>Bacteria</taxon>
        <taxon>Bacillati</taxon>
        <taxon>Actinomycetota</taxon>
        <taxon>Actinomycetes</taxon>
        <taxon>Micrococcales</taxon>
        <taxon>Microbacteriaceae</taxon>
        <taxon>Glaciihabitans</taxon>
    </lineage>
</organism>
<dbReference type="InterPro" id="IPR001647">
    <property type="entry name" value="HTH_TetR"/>
</dbReference>
<dbReference type="PROSITE" id="PS50977">
    <property type="entry name" value="HTH_TETR_2"/>
    <property type="match status" value="1"/>
</dbReference>
<dbReference type="RefSeq" id="WP_106209853.1">
    <property type="nucleotide sequence ID" value="NZ_PVTL01000001.1"/>
</dbReference>
<name>A0A2T0VK78_9MICO</name>
<evidence type="ECO:0000256" key="1">
    <source>
        <dbReference type="ARBA" id="ARBA00023125"/>
    </source>
</evidence>
<dbReference type="SUPFAM" id="SSF46689">
    <property type="entry name" value="Homeodomain-like"/>
    <property type="match status" value="1"/>
</dbReference>
<evidence type="ECO:0000313" key="5">
    <source>
        <dbReference type="Proteomes" id="UP000237983"/>
    </source>
</evidence>
<comment type="caution">
    <text evidence="4">The sequence shown here is derived from an EMBL/GenBank/DDBJ whole genome shotgun (WGS) entry which is preliminary data.</text>
</comment>
<dbReference type="OrthoDB" id="3193022at2"/>
<accession>A0A2T0VK78</accession>
<sequence length="246" mass="26791">MWSIEWNDNMDARQKRTNLKLTEVILRLSAQRLASEITVSEVTLQAGINRSTFYQHASSPTDLLENVLRAELDEIRARYLDPEAAPVDGTALRDVVVAVLEHVAAHSEIYSRGLGVSSASSSLHPLLSRHFEQSMTDLFAAHSIVIPITDNGRTAGSSSPTDESHSDARFVTESAARFIADGTVGAMEVWLRTPAPRSTDEFMRAYRMLMPSWWPIGAGNDASSDANIDLDNGAAPLISVAEPAAT</sequence>
<dbReference type="Gene3D" id="1.10.357.10">
    <property type="entry name" value="Tetracycline Repressor, domain 2"/>
    <property type="match status" value="1"/>
</dbReference>
<feature type="domain" description="HTH tetR-type" evidence="3">
    <location>
        <begin position="15"/>
        <end position="75"/>
    </location>
</feature>
<proteinExistence type="predicted"/>
<dbReference type="EMBL" id="PVTL01000001">
    <property type="protein sequence ID" value="PRY70612.1"/>
    <property type="molecule type" value="Genomic_DNA"/>
</dbReference>
<feature type="DNA-binding region" description="H-T-H motif" evidence="2">
    <location>
        <begin position="38"/>
        <end position="57"/>
    </location>
</feature>
<keyword evidence="5" id="KW-1185">Reference proteome</keyword>
<reference evidence="4 5" key="1">
    <citation type="submission" date="2018-03" db="EMBL/GenBank/DDBJ databases">
        <title>Genomic Encyclopedia of Type Strains, Phase III (KMG-III): the genomes of soil and plant-associated and newly described type strains.</title>
        <authorList>
            <person name="Whitman W."/>
        </authorList>
    </citation>
    <scope>NUCLEOTIDE SEQUENCE [LARGE SCALE GENOMIC DNA]</scope>
    <source>
        <strain evidence="4 5">CGMCC 1.12484</strain>
    </source>
</reference>
<dbReference type="InterPro" id="IPR009057">
    <property type="entry name" value="Homeodomain-like_sf"/>
</dbReference>
<protein>
    <recommendedName>
        <fullName evidence="3">HTH tetR-type domain-containing protein</fullName>
    </recommendedName>
</protein>
<dbReference type="AlphaFoldDB" id="A0A2T0VK78"/>